<comment type="caution">
    <text evidence="1">The sequence shown here is derived from an EMBL/GenBank/DDBJ whole genome shotgun (WGS) entry which is preliminary data.</text>
</comment>
<dbReference type="EMBL" id="JAWHTF010000001">
    <property type="protein sequence ID" value="MDU8884736.1"/>
    <property type="molecule type" value="Genomic_DNA"/>
</dbReference>
<sequence length="131" mass="14641">METINTAISEIQESLTSETKSSAGDKHETSRAMLQIEREKIGNQFAETQKLKHTLSKIKITKASNAVTLGSIVYTTQNNYFVSISIGELKINDLTFYAVSLNTPIGKLLLSKRIGDEIVFRNEKFEVTDII</sequence>
<dbReference type="Proteomes" id="UP001268651">
    <property type="component" value="Unassembled WGS sequence"/>
</dbReference>
<evidence type="ECO:0000313" key="2">
    <source>
        <dbReference type="Proteomes" id="UP001268651"/>
    </source>
</evidence>
<keyword evidence="2" id="KW-1185">Reference proteome</keyword>
<gene>
    <name evidence="1" type="ORF">RXV94_01100</name>
</gene>
<organism evidence="1 2">
    <name type="scientific">Gilvirhabdus luticola</name>
    <dbReference type="NCBI Taxonomy" id="3079858"/>
    <lineage>
        <taxon>Bacteria</taxon>
        <taxon>Pseudomonadati</taxon>
        <taxon>Bacteroidota</taxon>
        <taxon>Flavobacteriia</taxon>
        <taxon>Flavobacteriales</taxon>
        <taxon>Flavobacteriaceae</taxon>
        <taxon>Gilvirhabdus</taxon>
    </lineage>
</organism>
<name>A0ABU3U328_9FLAO</name>
<evidence type="ECO:0000313" key="1">
    <source>
        <dbReference type="EMBL" id="MDU8884736.1"/>
    </source>
</evidence>
<reference evidence="1 2" key="1">
    <citation type="submission" date="2023-10" db="EMBL/GenBank/DDBJ databases">
        <title>Marimonas sp. nov. isolated from tidal mud flat.</title>
        <authorList>
            <person name="Jaincy N.J."/>
            <person name="Srinivasan S."/>
            <person name="Lee S.-S."/>
        </authorList>
    </citation>
    <scope>NUCLEOTIDE SEQUENCE [LARGE SCALE GENOMIC DNA]</scope>
    <source>
        <strain evidence="1 2">MJ-SS3</strain>
    </source>
</reference>
<proteinExistence type="predicted"/>
<dbReference type="RefSeq" id="WP_316660498.1">
    <property type="nucleotide sequence ID" value="NZ_JAWHTF010000001.1"/>
</dbReference>
<accession>A0ABU3U328</accession>
<protein>
    <submittedName>
        <fullName evidence="1">3-oxoacyl-ACP synthase</fullName>
    </submittedName>
</protein>